<name>A0AAV2IFE7_LYMST</name>
<feature type="region of interest" description="Disordered" evidence="2">
    <location>
        <begin position="1"/>
        <end position="36"/>
    </location>
</feature>
<dbReference type="Pfam" id="PF01504">
    <property type="entry name" value="PIP5K"/>
    <property type="match status" value="1"/>
</dbReference>
<evidence type="ECO:0000256" key="2">
    <source>
        <dbReference type="SAM" id="MobiDB-lite"/>
    </source>
</evidence>
<evidence type="ECO:0000259" key="3">
    <source>
        <dbReference type="PROSITE" id="PS51455"/>
    </source>
</evidence>
<accession>A0AAV2IFE7</accession>
<dbReference type="AlphaFoldDB" id="A0AAV2IFE7"/>
<dbReference type="GO" id="GO:0005886">
    <property type="term" value="C:plasma membrane"/>
    <property type="evidence" value="ECO:0007669"/>
    <property type="project" value="TreeGrafter"/>
</dbReference>
<keyword evidence="5" id="KW-1185">Reference proteome</keyword>
<dbReference type="GO" id="GO:0016308">
    <property type="term" value="F:1-phosphatidylinositol-4-phosphate 5-kinase activity"/>
    <property type="evidence" value="ECO:0007669"/>
    <property type="project" value="TreeGrafter"/>
</dbReference>
<keyword evidence="1" id="KW-0808">Transferase</keyword>
<dbReference type="Proteomes" id="UP001497497">
    <property type="component" value="Unassembled WGS sequence"/>
</dbReference>
<organism evidence="4 5">
    <name type="scientific">Lymnaea stagnalis</name>
    <name type="common">Great pond snail</name>
    <name type="synonym">Helix stagnalis</name>
    <dbReference type="NCBI Taxonomy" id="6523"/>
    <lineage>
        <taxon>Eukaryota</taxon>
        <taxon>Metazoa</taxon>
        <taxon>Spiralia</taxon>
        <taxon>Lophotrochozoa</taxon>
        <taxon>Mollusca</taxon>
        <taxon>Gastropoda</taxon>
        <taxon>Heterobranchia</taxon>
        <taxon>Euthyneura</taxon>
        <taxon>Panpulmonata</taxon>
        <taxon>Hygrophila</taxon>
        <taxon>Lymnaeoidea</taxon>
        <taxon>Lymnaeidae</taxon>
        <taxon>Lymnaea</taxon>
    </lineage>
</organism>
<dbReference type="GO" id="GO:0005524">
    <property type="term" value="F:ATP binding"/>
    <property type="evidence" value="ECO:0007669"/>
    <property type="project" value="UniProtKB-UniRule"/>
</dbReference>
<dbReference type="PROSITE" id="PS51455">
    <property type="entry name" value="PIPK"/>
    <property type="match status" value="1"/>
</dbReference>
<reference evidence="4 5" key="1">
    <citation type="submission" date="2024-04" db="EMBL/GenBank/DDBJ databases">
        <authorList>
            <consortium name="Genoscope - CEA"/>
            <person name="William W."/>
        </authorList>
    </citation>
    <scope>NUCLEOTIDE SEQUENCE [LARGE SCALE GENOMIC DNA]</scope>
</reference>
<dbReference type="InterPro" id="IPR002498">
    <property type="entry name" value="PInositol-4-P-4/5-kinase_core"/>
</dbReference>
<keyword evidence="1" id="KW-0547">Nucleotide-binding</keyword>
<keyword evidence="1" id="KW-0418">Kinase</keyword>
<dbReference type="SMART" id="SM00330">
    <property type="entry name" value="PIPKc"/>
    <property type="match status" value="1"/>
</dbReference>
<dbReference type="PANTHER" id="PTHR23086:SF46">
    <property type="entry name" value="PHOSPHATIDYLINOSITOL 4-PHOSPHATE 5-KINASE-LIKE PROTEIN 1"/>
    <property type="match status" value="1"/>
</dbReference>
<dbReference type="GO" id="GO:0046854">
    <property type="term" value="P:phosphatidylinositol phosphate biosynthetic process"/>
    <property type="evidence" value="ECO:0007669"/>
    <property type="project" value="TreeGrafter"/>
</dbReference>
<evidence type="ECO:0000313" key="4">
    <source>
        <dbReference type="EMBL" id="CAL1545601.1"/>
    </source>
</evidence>
<proteinExistence type="predicted"/>
<evidence type="ECO:0000313" key="5">
    <source>
        <dbReference type="Proteomes" id="UP001497497"/>
    </source>
</evidence>
<dbReference type="InterPro" id="IPR027484">
    <property type="entry name" value="PInositol-4-P-5-kinase_N"/>
</dbReference>
<comment type="caution">
    <text evidence="4">The sequence shown here is derived from an EMBL/GenBank/DDBJ whole genome shotgun (WGS) entry which is preliminary data.</text>
</comment>
<protein>
    <recommendedName>
        <fullName evidence="3">PIPK domain-containing protein</fullName>
    </recommendedName>
</protein>
<feature type="domain" description="PIPK" evidence="3">
    <location>
        <begin position="74"/>
        <end position="499"/>
    </location>
</feature>
<keyword evidence="1" id="KW-0067">ATP-binding</keyword>
<dbReference type="EMBL" id="CAXITT010000724">
    <property type="protein sequence ID" value="CAL1545601.1"/>
    <property type="molecule type" value="Genomic_DNA"/>
</dbReference>
<dbReference type="PANTHER" id="PTHR23086">
    <property type="entry name" value="PHOSPHATIDYLINOSITOL-4-PHOSPHATE 5-KINASE"/>
    <property type="match status" value="1"/>
</dbReference>
<dbReference type="InterPro" id="IPR027483">
    <property type="entry name" value="PInositol-4-P-4/5-kinase_C_sf"/>
</dbReference>
<dbReference type="SUPFAM" id="SSF56104">
    <property type="entry name" value="SAICAR synthase-like"/>
    <property type="match status" value="1"/>
</dbReference>
<gene>
    <name evidence="4" type="ORF">GSLYS_00019063001</name>
</gene>
<evidence type="ECO:0000256" key="1">
    <source>
        <dbReference type="PROSITE-ProRule" id="PRU00781"/>
    </source>
</evidence>
<feature type="compositionally biased region" description="Basic and acidic residues" evidence="2">
    <location>
        <begin position="1"/>
        <end position="11"/>
    </location>
</feature>
<dbReference type="Gene3D" id="3.30.800.10">
    <property type="entry name" value="Phosphatidylinositol Phosphate Kinase II Beta"/>
    <property type="match status" value="1"/>
</dbReference>
<dbReference type="InterPro" id="IPR023610">
    <property type="entry name" value="PInositol-4/5-P-5/4-kinase"/>
</dbReference>
<dbReference type="Gene3D" id="3.30.810.10">
    <property type="entry name" value="2-Layer Sandwich"/>
    <property type="match status" value="1"/>
</dbReference>
<sequence>MASPAKKDDRNYSLSNSVSPTPPKSSRTRKSTRNSVFPFSPNVSLDALSITTVSSHSEANKRKRKHSRWFHLKRRLLRRGVVPVNNSHPHFQLLSCIREGIRKLNDSNPMLLTKSVLTNSDFEDVKKIKANFDGQDFEFESYSSSAFAAIRMGIGIEEQEFLNSIAPINLPYFEFISNSKSGQDFFLSHDMQYMFKSNRKRDVMFFLSVLSDYMQHFIAYPHSLLVKYIGCFAIKLKGKRKKYFLVMQSIFYPSERIEERYDIKGCTAGRHQNPNEEGSTIITVLKDQNFLNEMLDFGDQGDWFIEQIKADSQFLCGLNCMDYSLLIGRQMKHLDEKGVEPVSTIVERIGKSISPTKKIKSMKEDSVDPPAQGTSDVNYAVSYHASSPETVSEIHSDNKTLSLPQYRTGIMFPRSLADGVENFHKEHRRLLPNCKNGLHIMDGKEYRYYVGVVDFLTRFDWRQKTAQFWKIVKYKCGDHSTKNPKFYSQRFVNFLSNHVL</sequence>